<keyword evidence="3" id="KW-1185">Reference proteome</keyword>
<gene>
    <name evidence="2" type="ORF">KHB02_003325</name>
    <name evidence="1" type="ORF">KHB02_32850</name>
</gene>
<name>A0A942T685_9BACI</name>
<comment type="caution">
    <text evidence="1">The sequence shown here is derived from an EMBL/GenBank/DDBJ whole genome shotgun (WGS) entry which is preliminary data.</text>
</comment>
<dbReference type="EMBL" id="JAGYPE010000006">
    <property type="protein sequence ID" value="MBS4186185.1"/>
    <property type="molecule type" value="Genomic_DNA"/>
</dbReference>
<dbReference type="RefSeq" id="WP_213145972.1">
    <property type="nucleotide sequence ID" value="NZ_JAGYPE020000003.1"/>
</dbReference>
<proteinExistence type="predicted"/>
<dbReference type="AlphaFoldDB" id="A0A942T685"/>
<organism evidence="1">
    <name type="scientific">Neobacillus citreus</name>
    <dbReference type="NCBI Taxonomy" id="2833578"/>
    <lineage>
        <taxon>Bacteria</taxon>
        <taxon>Bacillati</taxon>
        <taxon>Bacillota</taxon>
        <taxon>Bacilli</taxon>
        <taxon>Bacillales</taxon>
        <taxon>Bacillaceae</taxon>
        <taxon>Neobacillus</taxon>
    </lineage>
</organism>
<evidence type="ECO:0000313" key="3">
    <source>
        <dbReference type="Proteomes" id="UP000677265"/>
    </source>
</evidence>
<accession>A0A942T685</accession>
<protein>
    <submittedName>
        <fullName evidence="1">Uncharacterized protein</fullName>
    </submittedName>
</protein>
<evidence type="ECO:0000313" key="1">
    <source>
        <dbReference type="EMBL" id="MBS4186185.1"/>
    </source>
</evidence>
<reference evidence="1" key="1">
    <citation type="submission" date="2021-05" db="EMBL/GenBank/DDBJ databases">
        <title>Novel Bacillus species.</title>
        <authorList>
            <person name="Liu G."/>
        </authorList>
    </citation>
    <scope>NUCLEOTIDE SEQUENCE</scope>
    <source>
        <strain evidence="1 3">FJAT-50051</strain>
    </source>
</reference>
<dbReference type="EMBL" id="JAGYPE020000003">
    <property type="protein sequence ID" value="MCH6264558.1"/>
    <property type="molecule type" value="Genomic_DNA"/>
</dbReference>
<sequence>MNADNTEKFRFRLENDEGEVEVEGEIYGESQIPFLDDIKFKAVIGLLNSIDKKNFSDSGNHQVFKYFVREIEETIHEMKKNDQFQGKLN</sequence>
<evidence type="ECO:0000313" key="2">
    <source>
        <dbReference type="EMBL" id="MCH6264558.1"/>
    </source>
</evidence>
<dbReference type="Proteomes" id="UP000677265">
    <property type="component" value="Unassembled WGS sequence"/>
</dbReference>